<dbReference type="EMBL" id="BAAFJT010000040">
    <property type="protein sequence ID" value="GAB0204436.1"/>
    <property type="molecule type" value="Genomic_DNA"/>
</dbReference>
<proteinExistence type="predicted"/>
<gene>
    <name evidence="2" type="ORF">GRJ2_002909200</name>
</gene>
<accession>A0ABC9Y4F7</accession>
<evidence type="ECO:0000256" key="1">
    <source>
        <dbReference type="SAM" id="MobiDB-lite"/>
    </source>
</evidence>
<reference evidence="2 3" key="1">
    <citation type="submission" date="2024-06" db="EMBL/GenBank/DDBJ databases">
        <title>The draft genome of Grus japonensis, version 3.</title>
        <authorList>
            <person name="Nabeshima K."/>
            <person name="Suzuki S."/>
            <person name="Onuma M."/>
        </authorList>
    </citation>
    <scope>NUCLEOTIDE SEQUENCE [LARGE SCALE GENOMIC DNA]</scope>
    <source>
        <strain evidence="2 3">451A</strain>
    </source>
</reference>
<organism evidence="2 3">
    <name type="scientific">Grus japonensis</name>
    <name type="common">Japanese crane</name>
    <name type="synonym">Red-crowned crane</name>
    <dbReference type="NCBI Taxonomy" id="30415"/>
    <lineage>
        <taxon>Eukaryota</taxon>
        <taxon>Metazoa</taxon>
        <taxon>Chordata</taxon>
        <taxon>Craniata</taxon>
        <taxon>Vertebrata</taxon>
        <taxon>Euteleostomi</taxon>
        <taxon>Archelosauria</taxon>
        <taxon>Archosauria</taxon>
        <taxon>Dinosauria</taxon>
        <taxon>Saurischia</taxon>
        <taxon>Theropoda</taxon>
        <taxon>Coelurosauria</taxon>
        <taxon>Aves</taxon>
        <taxon>Neognathae</taxon>
        <taxon>Neoaves</taxon>
        <taxon>Gruiformes</taxon>
        <taxon>Gruidae</taxon>
        <taxon>Grus</taxon>
    </lineage>
</organism>
<feature type="region of interest" description="Disordered" evidence="1">
    <location>
        <begin position="36"/>
        <end position="65"/>
    </location>
</feature>
<dbReference type="PANTHER" id="PTHR33395">
    <property type="entry name" value="TRANSCRIPTASE, PUTATIVE-RELATED-RELATED"/>
    <property type="match status" value="1"/>
</dbReference>
<name>A0ABC9Y4F7_GRUJA</name>
<protein>
    <submittedName>
        <fullName evidence="2">Mitochondrial enolase superfamily member 1</fullName>
    </submittedName>
</protein>
<dbReference type="AlphaFoldDB" id="A0ABC9Y4F7"/>
<keyword evidence="3" id="KW-1185">Reference proteome</keyword>
<sequence length="200" mass="22713">MVEFRILRVARRAESKLATLNFKGADFGLFRDLLGKSTTTQSPGGKRGTRKLVSIQRSPPPSSGVIYPKKEEVRQKRPEACMDKLKRKATKNGKQGQVAWKEYREIVQATRDQVRKAKALRELNLAKDIKDNKKSFYRYISDKRKIRENVGLLQKEMGDLVTQDMEKAEVLNNFLASVFANKCSSHTSQVIEGIGRVLGE</sequence>
<evidence type="ECO:0000313" key="2">
    <source>
        <dbReference type="EMBL" id="GAB0204436.1"/>
    </source>
</evidence>
<dbReference type="PANTHER" id="PTHR33395:SF22">
    <property type="entry name" value="REVERSE TRANSCRIPTASE DOMAIN-CONTAINING PROTEIN"/>
    <property type="match status" value="1"/>
</dbReference>
<dbReference type="Proteomes" id="UP001623348">
    <property type="component" value="Unassembled WGS sequence"/>
</dbReference>
<comment type="caution">
    <text evidence="2">The sequence shown here is derived from an EMBL/GenBank/DDBJ whole genome shotgun (WGS) entry which is preliminary data.</text>
</comment>
<evidence type="ECO:0000313" key="3">
    <source>
        <dbReference type="Proteomes" id="UP001623348"/>
    </source>
</evidence>